<comment type="caution">
    <text evidence="13">The sequence shown here is derived from an EMBL/GenBank/DDBJ whole genome shotgun (WGS) entry which is preliminary data.</text>
</comment>
<evidence type="ECO:0000256" key="4">
    <source>
        <dbReference type="ARBA" id="ARBA00019691"/>
    </source>
</evidence>
<keyword evidence="8 10" id="KW-0539">Nucleus</keyword>
<dbReference type="Pfam" id="PF11221">
    <property type="entry name" value="Med21"/>
    <property type="match status" value="1"/>
</dbReference>
<keyword evidence="7 10" id="KW-0804">Transcription</keyword>
<name>A0ABR0EYJ7_ZASCE</name>
<keyword evidence="6 10" id="KW-0010">Activator</keyword>
<evidence type="ECO:0000256" key="3">
    <source>
        <dbReference type="ARBA" id="ARBA00011837"/>
    </source>
</evidence>
<sequence>MADRLTQLQDFVDDLLSQMYASLHYIYNKHPFGEIPGQPSQAPQASQSEPTANGVAPAANGDAAASQQTLAAGQANAEEAPTPVPEPADKFNAAMHEMAQELVLKEQQIEIVIKSLPGIGVNEADQEKRMRELEVELRQMEEERAKKEIEKQAMVDLLGDMISKVKRVP</sequence>
<evidence type="ECO:0000256" key="8">
    <source>
        <dbReference type="ARBA" id="ARBA00023242"/>
    </source>
</evidence>
<evidence type="ECO:0000256" key="10">
    <source>
        <dbReference type="RuleBase" id="RU366036"/>
    </source>
</evidence>
<feature type="coiled-coil region" evidence="11">
    <location>
        <begin position="123"/>
        <end position="157"/>
    </location>
</feature>
<feature type="compositionally biased region" description="Low complexity" evidence="12">
    <location>
        <begin position="38"/>
        <end position="65"/>
    </location>
</feature>
<reference evidence="13 14" key="1">
    <citation type="journal article" date="2023" name="G3 (Bethesda)">
        <title>A chromosome-level genome assembly of Zasmidium syzygii isolated from banana leaves.</title>
        <authorList>
            <person name="van Westerhoven A.C."/>
            <person name="Mehrabi R."/>
            <person name="Talebi R."/>
            <person name="Steentjes M.B.F."/>
            <person name="Corcolon B."/>
            <person name="Chong P.A."/>
            <person name="Kema G.H.J."/>
            <person name="Seidl M.F."/>
        </authorList>
    </citation>
    <scope>NUCLEOTIDE SEQUENCE [LARGE SCALE GENOMIC DNA]</scope>
    <source>
        <strain evidence="13 14">P124</strain>
    </source>
</reference>
<evidence type="ECO:0000256" key="11">
    <source>
        <dbReference type="SAM" id="Coils"/>
    </source>
</evidence>
<evidence type="ECO:0000256" key="2">
    <source>
        <dbReference type="ARBA" id="ARBA00005770"/>
    </source>
</evidence>
<protein>
    <recommendedName>
        <fullName evidence="4 10">Mediator of RNA polymerase II transcription subunit 21</fullName>
    </recommendedName>
</protein>
<evidence type="ECO:0000256" key="7">
    <source>
        <dbReference type="ARBA" id="ARBA00023163"/>
    </source>
</evidence>
<comment type="function">
    <text evidence="9 10">Component of the Mediator complex, a coactivator involved in the regulated transcription of nearly all RNA polymerase II-dependent genes. Mediator functions as a bridge to convey information from gene-specific regulatory proteins to the basal RNA polymerase II transcription machinery. Mediator is recruited to promoters by direct interactions with regulatory proteins and serves as a scaffold for the assembly of a functional preinitiation complex with RNA polymerase II and the general transcription factors.</text>
</comment>
<accession>A0ABR0EYJ7</accession>
<comment type="similarity">
    <text evidence="2 10">Belongs to the Mediator complex subunit 21 family.</text>
</comment>
<organism evidence="13 14">
    <name type="scientific">Zasmidium cellare</name>
    <name type="common">Wine cellar mold</name>
    <name type="synonym">Racodium cellare</name>
    <dbReference type="NCBI Taxonomy" id="395010"/>
    <lineage>
        <taxon>Eukaryota</taxon>
        <taxon>Fungi</taxon>
        <taxon>Dikarya</taxon>
        <taxon>Ascomycota</taxon>
        <taxon>Pezizomycotina</taxon>
        <taxon>Dothideomycetes</taxon>
        <taxon>Dothideomycetidae</taxon>
        <taxon>Mycosphaerellales</taxon>
        <taxon>Mycosphaerellaceae</taxon>
        <taxon>Zasmidium</taxon>
    </lineage>
</organism>
<gene>
    <name evidence="13" type="ORF">PRZ48_004110</name>
</gene>
<comment type="subunit">
    <text evidence="3 10">Component of the Mediator complex.</text>
</comment>
<dbReference type="PANTHER" id="PTHR13381">
    <property type="entry name" value="RNA POLYMERASE II HOLOENZYME COMPONENT SRB7"/>
    <property type="match status" value="1"/>
</dbReference>
<proteinExistence type="inferred from homology"/>
<feature type="region of interest" description="Disordered" evidence="12">
    <location>
        <begin position="34"/>
        <end position="91"/>
    </location>
</feature>
<dbReference type="EMBL" id="JAXOVC010000002">
    <property type="protein sequence ID" value="KAK4506145.1"/>
    <property type="molecule type" value="Genomic_DNA"/>
</dbReference>
<dbReference type="PANTHER" id="PTHR13381:SF0">
    <property type="entry name" value="MEDIATOR OF RNA POLYMERASE II TRANSCRIPTION SUBUNIT 21"/>
    <property type="match status" value="1"/>
</dbReference>
<evidence type="ECO:0000313" key="14">
    <source>
        <dbReference type="Proteomes" id="UP001305779"/>
    </source>
</evidence>
<dbReference type="Gene3D" id="6.10.280.10">
    <property type="entry name" value="Mediator complex, subunit Med21"/>
    <property type="match status" value="1"/>
</dbReference>
<dbReference type="SUPFAM" id="SSF140718">
    <property type="entry name" value="Mediator hinge subcomplex-like"/>
    <property type="match status" value="1"/>
</dbReference>
<evidence type="ECO:0000256" key="12">
    <source>
        <dbReference type="SAM" id="MobiDB-lite"/>
    </source>
</evidence>
<dbReference type="InterPro" id="IPR037212">
    <property type="entry name" value="Med7/Med21-like"/>
</dbReference>
<keyword evidence="5 10" id="KW-0805">Transcription regulation</keyword>
<evidence type="ECO:0000256" key="1">
    <source>
        <dbReference type="ARBA" id="ARBA00004123"/>
    </source>
</evidence>
<evidence type="ECO:0000313" key="13">
    <source>
        <dbReference type="EMBL" id="KAK4506145.1"/>
    </source>
</evidence>
<evidence type="ECO:0000256" key="6">
    <source>
        <dbReference type="ARBA" id="ARBA00023159"/>
    </source>
</evidence>
<keyword evidence="14" id="KW-1185">Reference proteome</keyword>
<comment type="subcellular location">
    <subcellularLocation>
        <location evidence="1 10">Nucleus</location>
    </subcellularLocation>
</comment>
<dbReference type="Proteomes" id="UP001305779">
    <property type="component" value="Unassembled WGS sequence"/>
</dbReference>
<dbReference type="InterPro" id="IPR021384">
    <property type="entry name" value="Mediator_Med21"/>
</dbReference>
<keyword evidence="11" id="KW-0175">Coiled coil</keyword>
<evidence type="ECO:0000256" key="5">
    <source>
        <dbReference type="ARBA" id="ARBA00023015"/>
    </source>
</evidence>
<evidence type="ECO:0000256" key="9">
    <source>
        <dbReference type="ARBA" id="ARBA00025687"/>
    </source>
</evidence>